<dbReference type="PANTHER" id="PTHR46616">
    <property type="entry name" value="UBIQUITIN-PROTEIN LIGASE"/>
    <property type="match status" value="1"/>
</dbReference>
<feature type="transmembrane region" description="Helical" evidence="1">
    <location>
        <begin position="24"/>
        <end position="42"/>
    </location>
</feature>
<keyword evidence="2" id="KW-0436">Ligase</keyword>
<reference evidence="2 3" key="4">
    <citation type="journal article" date="2011" name="BMC Genomics">
        <title>RNA-Seq improves annotation of protein-coding genes in the cucumber genome.</title>
        <authorList>
            <person name="Li Z."/>
            <person name="Zhang Z."/>
            <person name="Yan P."/>
            <person name="Huang S."/>
            <person name="Fei Z."/>
            <person name="Lin K."/>
        </authorList>
    </citation>
    <scope>NUCLEOTIDE SEQUENCE [LARGE SCALE GENOMIC DNA]</scope>
    <source>
        <strain evidence="3">cv. 9930</strain>
    </source>
</reference>
<keyword evidence="1" id="KW-1133">Transmembrane helix</keyword>
<evidence type="ECO:0000313" key="2">
    <source>
        <dbReference type="EMBL" id="KGN51187.1"/>
    </source>
</evidence>
<proteinExistence type="predicted"/>
<organism evidence="2 3">
    <name type="scientific">Cucumis sativus</name>
    <name type="common">Cucumber</name>
    <dbReference type="NCBI Taxonomy" id="3659"/>
    <lineage>
        <taxon>Eukaryota</taxon>
        <taxon>Viridiplantae</taxon>
        <taxon>Streptophyta</taxon>
        <taxon>Embryophyta</taxon>
        <taxon>Tracheophyta</taxon>
        <taxon>Spermatophyta</taxon>
        <taxon>Magnoliopsida</taxon>
        <taxon>eudicotyledons</taxon>
        <taxon>Gunneridae</taxon>
        <taxon>Pentapetalae</taxon>
        <taxon>rosids</taxon>
        <taxon>fabids</taxon>
        <taxon>Cucurbitales</taxon>
        <taxon>Cucurbitaceae</taxon>
        <taxon>Benincaseae</taxon>
        <taxon>Cucumis</taxon>
    </lineage>
</organism>
<protein>
    <submittedName>
        <fullName evidence="2">Ubiquitin-protein ligase</fullName>
    </submittedName>
</protein>
<dbReference type="AlphaFoldDB" id="A0A0A0KRZ4"/>
<dbReference type="eggNOG" id="ENOG502QRSP">
    <property type="taxonomic scope" value="Eukaryota"/>
</dbReference>
<keyword evidence="3" id="KW-1185">Reference proteome</keyword>
<dbReference type="Proteomes" id="UP000029981">
    <property type="component" value="Chromosome 5"/>
</dbReference>
<keyword evidence="1" id="KW-0812">Transmembrane</keyword>
<reference evidence="2 3" key="2">
    <citation type="journal article" date="2009" name="PLoS ONE">
        <title>An integrated genetic and cytogenetic map of the cucumber genome.</title>
        <authorList>
            <person name="Ren Y."/>
            <person name="Zhang Z."/>
            <person name="Liu J."/>
            <person name="Staub J.E."/>
            <person name="Han Y."/>
            <person name="Cheng Z."/>
            <person name="Li X."/>
            <person name="Lu J."/>
            <person name="Miao H."/>
            <person name="Kang H."/>
            <person name="Xie B."/>
            <person name="Gu X."/>
            <person name="Wang X."/>
            <person name="Du Y."/>
            <person name="Jin W."/>
            <person name="Huang S."/>
        </authorList>
    </citation>
    <scope>NUCLEOTIDE SEQUENCE [LARGE SCALE GENOMIC DNA]</scope>
    <source>
        <strain evidence="3">cv. 9930</strain>
    </source>
</reference>
<dbReference type="EMBL" id="CM002926">
    <property type="protein sequence ID" value="KGN51187.1"/>
    <property type="molecule type" value="Genomic_DNA"/>
</dbReference>
<dbReference type="GO" id="GO:0016874">
    <property type="term" value="F:ligase activity"/>
    <property type="evidence" value="ECO:0007669"/>
    <property type="project" value="UniProtKB-KW"/>
</dbReference>
<evidence type="ECO:0000256" key="1">
    <source>
        <dbReference type="SAM" id="Phobius"/>
    </source>
</evidence>
<gene>
    <name evidence="2" type="ORF">Csa_5G484680</name>
</gene>
<sequence length="251" mass="28899">MHLGASVLPPHQISFFFSILEYDVYIYLLQCLSTLFAFDYFVTLGCGSWHRTPLLAFDLRKTQMYLSKFSGSARMTRLARKPVEMKNWSALYAGNLLTLWRMYLMSYDVAIPCAKILSLRVVYKGNLKFPSKNFFLLWMVESFNGNEGKLDHSFNSDNHPLFSLPSGTGTGTVTSERRRLFFYNHLDFVVHLIFKFLLLVIFVLIVVFVIPGSALILLLYLLITLLFALPSLLIFYLAFHALEKLMNDITS</sequence>
<feature type="transmembrane region" description="Helical" evidence="1">
    <location>
        <begin position="216"/>
        <end position="239"/>
    </location>
</feature>
<dbReference type="STRING" id="3659.A0A0A0KRZ4"/>
<name>A0A0A0KRZ4_CUCSA</name>
<dbReference type="PANTHER" id="PTHR46616:SF9">
    <property type="entry name" value="UBIQUITIN-PROTEIN LIGASE"/>
    <property type="match status" value="1"/>
</dbReference>
<feature type="transmembrane region" description="Helical" evidence="1">
    <location>
        <begin position="188"/>
        <end position="210"/>
    </location>
</feature>
<evidence type="ECO:0000313" key="3">
    <source>
        <dbReference type="Proteomes" id="UP000029981"/>
    </source>
</evidence>
<accession>A0A0A0KRZ4</accession>
<reference evidence="2 3" key="1">
    <citation type="journal article" date="2009" name="Nat. Genet.">
        <title>The genome of the cucumber, Cucumis sativus L.</title>
        <authorList>
            <person name="Huang S."/>
            <person name="Li R."/>
            <person name="Zhang Z."/>
            <person name="Li L."/>
            <person name="Gu X."/>
            <person name="Fan W."/>
            <person name="Lucas W.J."/>
            <person name="Wang X."/>
            <person name="Xie B."/>
            <person name="Ni P."/>
            <person name="Ren Y."/>
            <person name="Zhu H."/>
            <person name="Li J."/>
            <person name="Lin K."/>
            <person name="Jin W."/>
            <person name="Fei Z."/>
            <person name="Li G."/>
            <person name="Staub J."/>
            <person name="Kilian A."/>
            <person name="van der Vossen E.A."/>
            <person name="Wu Y."/>
            <person name="Guo J."/>
            <person name="He J."/>
            <person name="Jia Z."/>
            <person name="Ren Y."/>
            <person name="Tian G."/>
            <person name="Lu Y."/>
            <person name="Ruan J."/>
            <person name="Qian W."/>
            <person name="Wang M."/>
            <person name="Huang Q."/>
            <person name="Li B."/>
            <person name="Xuan Z."/>
            <person name="Cao J."/>
            <person name="Asan"/>
            <person name="Wu Z."/>
            <person name="Zhang J."/>
            <person name="Cai Q."/>
            <person name="Bai Y."/>
            <person name="Zhao B."/>
            <person name="Han Y."/>
            <person name="Li Y."/>
            <person name="Li X."/>
            <person name="Wang S."/>
            <person name="Shi Q."/>
            <person name="Liu S."/>
            <person name="Cho W.K."/>
            <person name="Kim J.Y."/>
            <person name="Xu Y."/>
            <person name="Heller-Uszynska K."/>
            <person name="Miao H."/>
            <person name="Cheng Z."/>
            <person name="Zhang S."/>
            <person name="Wu J."/>
            <person name="Yang Y."/>
            <person name="Kang H."/>
            <person name="Li M."/>
            <person name="Liang H."/>
            <person name="Ren X."/>
            <person name="Shi Z."/>
            <person name="Wen M."/>
            <person name="Jian M."/>
            <person name="Yang H."/>
            <person name="Zhang G."/>
            <person name="Yang Z."/>
            <person name="Chen R."/>
            <person name="Liu S."/>
            <person name="Li J."/>
            <person name="Ma L."/>
            <person name="Liu H."/>
            <person name="Zhou Y."/>
            <person name="Zhao J."/>
            <person name="Fang X."/>
            <person name="Li G."/>
            <person name="Fang L."/>
            <person name="Li Y."/>
            <person name="Liu D."/>
            <person name="Zheng H."/>
            <person name="Zhang Y."/>
            <person name="Qin N."/>
            <person name="Li Z."/>
            <person name="Yang G."/>
            <person name="Yang S."/>
            <person name="Bolund L."/>
            <person name="Kristiansen K."/>
            <person name="Zheng H."/>
            <person name="Li S."/>
            <person name="Zhang X."/>
            <person name="Yang H."/>
            <person name="Wang J."/>
            <person name="Sun R."/>
            <person name="Zhang B."/>
            <person name="Jiang S."/>
            <person name="Wang J."/>
            <person name="Du Y."/>
            <person name="Li S."/>
        </authorList>
    </citation>
    <scope>NUCLEOTIDE SEQUENCE [LARGE SCALE GENOMIC DNA]</scope>
    <source>
        <strain evidence="3">cv. 9930</strain>
    </source>
</reference>
<keyword evidence="1" id="KW-0472">Membrane</keyword>
<reference evidence="2 3" key="3">
    <citation type="journal article" date="2010" name="BMC Genomics">
        <title>Transcriptome sequencing and comparative analysis of cucumber flowers with different sex types.</title>
        <authorList>
            <person name="Guo S."/>
            <person name="Zheng Y."/>
            <person name="Joung J.G."/>
            <person name="Liu S."/>
            <person name="Zhang Z."/>
            <person name="Crasta O.R."/>
            <person name="Sobral B.W."/>
            <person name="Xu Y."/>
            <person name="Huang S."/>
            <person name="Fei Z."/>
        </authorList>
    </citation>
    <scope>NUCLEOTIDE SEQUENCE [LARGE SCALE GENOMIC DNA]</scope>
    <source>
        <strain evidence="3">cv. 9930</strain>
    </source>
</reference>
<dbReference type="Gramene" id="KGN51187">
    <property type="protein sequence ID" value="KGN51187"/>
    <property type="gene ID" value="Csa_5G484680"/>
</dbReference>